<dbReference type="RefSeq" id="WP_203981758.1">
    <property type="nucleotide sequence ID" value="NZ_BOOU01000001.1"/>
</dbReference>
<organism evidence="6 7">
    <name type="scientific">Sphaerisporangium rufum</name>
    <dbReference type="NCBI Taxonomy" id="1381558"/>
    <lineage>
        <taxon>Bacteria</taxon>
        <taxon>Bacillati</taxon>
        <taxon>Actinomycetota</taxon>
        <taxon>Actinomycetes</taxon>
        <taxon>Streptosporangiales</taxon>
        <taxon>Streptosporangiaceae</taxon>
        <taxon>Sphaerisporangium</taxon>
    </lineage>
</organism>
<dbReference type="GO" id="GO:0005524">
    <property type="term" value="F:ATP binding"/>
    <property type="evidence" value="ECO:0007669"/>
    <property type="project" value="UniProtKB-KW"/>
</dbReference>
<comment type="similarity">
    <text evidence="1">Belongs to the ABC transporter superfamily.</text>
</comment>
<dbReference type="InterPro" id="IPR017871">
    <property type="entry name" value="ABC_transporter-like_CS"/>
</dbReference>
<dbReference type="InterPro" id="IPR003593">
    <property type="entry name" value="AAA+_ATPase"/>
</dbReference>
<dbReference type="InterPro" id="IPR003439">
    <property type="entry name" value="ABC_transporter-like_ATP-bd"/>
</dbReference>
<protein>
    <submittedName>
        <fullName evidence="6">ABC transporter</fullName>
    </submittedName>
</protein>
<dbReference type="PROSITE" id="PS00211">
    <property type="entry name" value="ABC_TRANSPORTER_1"/>
    <property type="match status" value="1"/>
</dbReference>
<dbReference type="Gene3D" id="3.40.50.300">
    <property type="entry name" value="P-loop containing nucleotide triphosphate hydrolases"/>
    <property type="match status" value="1"/>
</dbReference>
<evidence type="ECO:0000259" key="5">
    <source>
        <dbReference type="PROSITE" id="PS50893"/>
    </source>
</evidence>
<comment type="caution">
    <text evidence="6">The sequence shown here is derived from an EMBL/GenBank/DDBJ whole genome shotgun (WGS) entry which is preliminary data.</text>
</comment>
<dbReference type="PANTHER" id="PTHR43335">
    <property type="entry name" value="ABC TRANSPORTER, ATP-BINDING PROTEIN"/>
    <property type="match status" value="1"/>
</dbReference>
<name>A0A919QVZ9_9ACTN</name>
<dbReference type="EMBL" id="BOOU01000001">
    <property type="protein sequence ID" value="GII75094.1"/>
    <property type="molecule type" value="Genomic_DNA"/>
</dbReference>
<dbReference type="SMART" id="SM00382">
    <property type="entry name" value="AAA"/>
    <property type="match status" value="1"/>
</dbReference>
<reference evidence="6" key="1">
    <citation type="submission" date="2021-01" db="EMBL/GenBank/DDBJ databases">
        <title>Whole genome shotgun sequence of Sphaerisporangium rufum NBRC 109079.</title>
        <authorList>
            <person name="Komaki H."/>
            <person name="Tamura T."/>
        </authorList>
    </citation>
    <scope>NUCLEOTIDE SEQUENCE</scope>
    <source>
        <strain evidence="6">NBRC 109079</strain>
    </source>
</reference>
<feature type="domain" description="ABC transporter" evidence="5">
    <location>
        <begin position="4"/>
        <end position="229"/>
    </location>
</feature>
<sequence length="235" mass="24314">MPTITVTSLSKSYGRVHAVQDLSFTVRPGRVTGLLGPNGAGKSTTLRAILGLVKPGSGAALIGGHRYADLPDPPRTVGAVLEATDFHPGRTVRTHLRALCVAGGLPPGRIGRVLAEVGLDHAADRRAGGLSLGMRRRLALASALLGDPPVLVLDEPANGLDPQGIHWLRTTLRELAGQGRTVLLSTHLLAEAEQGADDLVIVDGGRLVAAGTVAELVGARAGLEQAYLDLLGEGR</sequence>
<dbReference type="PROSITE" id="PS50893">
    <property type="entry name" value="ABC_TRANSPORTER_2"/>
    <property type="match status" value="1"/>
</dbReference>
<gene>
    <name evidence="6" type="ORF">Sru01_00760</name>
</gene>
<evidence type="ECO:0000256" key="3">
    <source>
        <dbReference type="ARBA" id="ARBA00022741"/>
    </source>
</evidence>
<accession>A0A919QVZ9</accession>
<keyword evidence="3" id="KW-0547">Nucleotide-binding</keyword>
<keyword evidence="4" id="KW-0067">ATP-binding</keyword>
<evidence type="ECO:0000256" key="4">
    <source>
        <dbReference type="ARBA" id="ARBA00022840"/>
    </source>
</evidence>
<dbReference type="AlphaFoldDB" id="A0A919QVZ9"/>
<dbReference type="Proteomes" id="UP000655287">
    <property type="component" value="Unassembled WGS sequence"/>
</dbReference>
<proteinExistence type="inferred from homology"/>
<keyword evidence="7" id="KW-1185">Reference proteome</keyword>
<evidence type="ECO:0000256" key="2">
    <source>
        <dbReference type="ARBA" id="ARBA00022448"/>
    </source>
</evidence>
<evidence type="ECO:0000313" key="6">
    <source>
        <dbReference type="EMBL" id="GII75094.1"/>
    </source>
</evidence>
<dbReference type="SUPFAM" id="SSF52540">
    <property type="entry name" value="P-loop containing nucleoside triphosphate hydrolases"/>
    <property type="match status" value="1"/>
</dbReference>
<keyword evidence="2" id="KW-0813">Transport</keyword>
<dbReference type="PANTHER" id="PTHR43335:SF4">
    <property type="entry name" value="ABC TRANSPORTER, ATP-BINDING PROTEIN"/>
    <property type="match status" value="1"/>
</dbReference>
<evidence type="ECO:0000313" key="7">
    <source>
        <dbReference type="Proteomes" id="UP000655287"/>
    </source>
</evidence>
<dbReference type="Pfam" id="PF00005">
    <property type="entry name" value="ABC_tran"/>
    <property type="match status" value="1"/>
</dbReference>
<dbReference type="InterPro" id="IPR027417">
    <property type="entry name" value="P-loop_NTPase"/>
</dbReference>
<dbReference type="GO" id="GO:0016887">
    <property type="term" value="F:ATP hydrolysis activity"/>
    <property type="evidence" value="ECO:0007669"/>
    <property type="project" value="InterPro"/>
</dbReference>
<evidence type="ECO:0000256" key="1">
    <source>
        <dbReference type="ARBA" id="ARBA00005417"/>
    </source>
</evidence>